<sequence length="186" mass="20506">MVSRKLLVVAFVVLFVGVFADDSSSTASSSDSEGSKRHHPKELRKGGSFKKHVLSPEKFKAIMEIYETDGSLEEKNKKVDELTEKYSEEEKKAVEGIKKHAEKRAEIIAKLSDDSKAVLKEIRGLKKQEHEALKKVDKKDLPIVLALLSHHQPSRRPSFSPKGKRGNKSTGSTSGDISATEASAHA</sequence>
<evidence type="ECO:0000313" key="1">
    <source>
        <dbReference type="Proteomes" id="UP000887580"/>
    </source>
</evidence>
<accession>A0AC35EYI1</accession>
<reference evidence="2" key="1">
    <citation type="submission" date="2022-11" db="UniProtKB">
        <authorList>
            <consortium name="WormBaseParasite"/>
        </authorList>
    </citation>
    <scope>IDENTIFICATION</scope>
</reference>
<evidence type="ECO:0000313" key="2">
    <source>
        <dbReference type="WBParaSite" id="PS1159_v2.g11982.t1"/>
    </source>
</evidence>
<dbReference type="Proteomes" id="UP000887580">
    <property type="component" value="Unplaced"/>
</dbReference>
<protein>
    <submittedName>
        <fullName evidence="2">DUF148 domain-containing protein</fullName>
    </submittedName>
</protein>
<proteinExistence type="predicted"/>
<organism evidence="1 2">
    <name type="scientific">Panagrolaimus sp. PS1159</name>
    <dbReference type="NCBI Taxonomy" id="55785"/>
    <lineage>
        <taxon>Eukaryota</taxon>
        <taxon>Metazoa</taxon>
        <taxon>Ecdysozoa</taxon>
        <taxon>Nematoda</taxon>
        <taxon>Chromadorea</taxon>
        <taxon>Rhabditida</taxon>
        <taxon>Tylenchina</taxon>
        <taxon>Panagrolaimomorpha</taxon>
        <taxon>Panagrolaimoidea</taxon>
        <taxon>Panagrolaimidae</taxon>
        <taxon>Panagrolaimus</taxon>
    </lineage>
</organism>
<dbReference type="WBParaSite" id="PS1159_v2.g11982.t1">
    <property type="protein sequence ID" value="PS1159_v2.g11982.t1"/>
    <property type="gene ID" value="PS1159_v2.g11982"/>
</dbReference>
<name>A0AC35EYI1_9BILA</name>